<evidence type="ECO:0000256" key="3">
    <source>
        <dbReference type="PROSITE-ProRule" id="PRU00023"/>
    </source>
</evidence>
<evidence type="ECO:0000256" key="4">
    <source>
        <dbReference type="SAM" id="MobiDB-lite"/>
    </source>
</evidence>
<dbReference type="SMART" id="SM00248">
    <property type="entry name" value="ANK"/>
    <property type="match status" value="4"/>
</dbReference>
<dbReference type="Gene3D" id="1.25.40.20">
    <property type="entry name" value="Ankyrin repeat-containing domain"/>
    <property type="match status" value="2"/>
</dbReference>
<sequence>MDPLSITAACAGILSCIGPLVLKIRRVAVGVREARKDMASLDQELSLLAMLMEILKNDCEDPAFEYPTRLRKSFVDVLGHCAGVLGEMAATLGKFASAKLGKRLEWEAQGRDNIRKLKERLNTYSDLIGKHLEFLALLQSREVKYDLSHTLQQVEMLGNDVGFIRRNTAHLPQMQHDLARLSSQLPLFAEMLRSQASRIGTTREEIEDNIILRRFIEDTCSYAETVFDDLTSRASLTPVPSERQVSQPRGMDAFQDRSNSHPRPPQMDVDVLSVLPEDDAQAWATFATYGFEHVPVESFRDDLTRLPGTPHSDQDSKETASSSYSDETLDRSSSDIQESALPSAPNRDCFVDDEDDKQVATSEPDRNRSLDTEEPVFNSVGPIVNTNADDQEDGVSEPSLDNERILTNFEVFSDTGDGCRRGRSPTPRPLPLPTIGNYERENVAPASDTPTTPPSPKNFALPGTAPDPSRLLIAGSSARVIASEPQPLQYVAKPLVQQLKRRPTPARQDLVYDPNSRRFITKAQADLLETPPIPSTHIDVKQTPKQKVTGKPTTARAHRPKSINPPITYRTEYDISPSFSSTKLDQVESNRSSTTSHTSRRFGSSSDGPGTSRTRATSIQDSDDDSEAINSRDFRQLPRKSSFRNSRRGSFSSFRSFSGATVTLRKVPVFELPLLSTAEKASIKTLLMHAPVRITSPDPKKSRRSSWHWRRGSDSNEQNLGKALIWAINDYDVWNRGAKTVPTEKVVQYLIEMGADVNTKAVSNYSYVPGARGKNLVPVLHLATHAGMRAVVEVLLIKGAFFDAKDWMQRTALHLAAENDLSDTIALLHSRGADINAEDHWGHDALRIAAMMGNFETVQVLISAGANVQAAGLIADVSAHQGTARVLRFLLDQGSNPNDQDRSQRTAVYRAAEQTLIENVRVLLDFGADTSTALYLVENRHRWDVRGRRERLDDSRLVAMLKQNG</sequence>
<dbReference type="PANTHER" id="PTHR24123:SF33">
    <property type="entry name" value="PROTEIN HOS4"/>
    <property type="match status" value="1"/>
</dbReference>
<feature type="compositionally biased region" description="Basic residues" evidence="4">
    <location>
        <begin position="701"/>
        <end position="710"/>
    </location>
</feature>
<accession>A0AAV9NNS6</accession>
<dbReference type="RefSeq" id="XP_064711176.1">
    <property type="nucleotide sequence ID" value="XM_064848552.1"/>
</dbReference>
<dbReference type="PANTHER" id="PTHR24123">
    <property type="entry name" value="ANKYRIN REPEAT-CONTAINING"/>
    <property type="match status" value="1"/>
</dbReference>
<proteinExistence type="predicted"/>
<keyword evidence="6" id="KW-1185">Reference proteome</keyword>
<dbReference type="Proteomes" id="UP001358417">
    <property type="component" value="Unassembled WGS sequence"/>
</dbReference>
<gene>
    <name evidence="5" type="ORF">LTR84_004980</name>
</gene>
<evidence type="ECO:0000256" key="2">
    <source>
        <dbReference type="ARBA" id="ARBA00023043"/>
    </source>
</evidence>
<evidence type="ECO:0000313" key="6">
    <source>
        <dbReference type="Proteomes" id="UP001358417"/>
    </source>
</evidence>
<dbReference type="Pfam" id="PF12796">
    <property type="entry name" value="Ank_2"/>
    <property type="match status" value="1"/>
</dbReference>
<dbReference type="InterPro" id="IPR002110">
    <property type="entry name" value="Ankyrin_rpt"/>
</dbReference>
<dbReference type="PROSITE" id="PS50297">
    <property type="entry name" value="ANK_REP_REGION"/>
    <property type="match status" value="2"/>
</dbReference>
<feature type="region of interest" description="Disordered" evidence="4">
    <location>
        <begin position="237"/>
        <end position="267"/>
    </location>
</feature>
<dbReference type="InterPro" id="IPR051165">
    <property type="entry name" value="Multifunctional_ANK_Repeat"/>
</dbReference>
<evidence type="ECO:0008006" key="7">
    <source>
        <dbReference type="Google" id="ProtNLM"/>
    </source>
</evidence>
<protein>
    <recommendedName>
        <fullName evidence="7">Fungal N-terminal domain-containing protein</fullName>
    </recommendedName>
</protein>
<feature type="compositionally biased region" description="Low complexity" evidence="4">
    <location>
        <begin position="589"/>
        <end position="606"/>
    </location>
</feature>
<reference evidence="5 6" key="1">
    <citation type="submission" date="2023-08" db="EMBL/GenBank/DDBJ databases">
        <title>Black Yeasts Isolated from many extreme environments.</title>
        <authorList>
            <person name="Coleine C."/>
            <person name="Stajich J.E."/>
            <person name="Selbmann L."/>
        </authorList>
    </citation>
    <scope>NUCLEOTIDE SEQUENCE [LARGE SCALE GENOMIC DNA]</scope>
    <source>
        <strain evidence="5 6">CCFEE 5792</strain>
    </source>
</reference>
<evidence type="ECO:0000313" key="5">
    <source>
        <dbReference type="EMBL" id="KAK5062904.1"/>
    </source>
</evidence>
<dbReference type="SUPFAM" id="SSF48403">
    <property type="entry name" value="Ankyrin repeat"/>
    <property type="match status" value="1"/>
</dbReference>
<feature type="region of interest" description="Disordered" evidence="4">
    <location>
        <begin position="694"/>
        <end position="715"/>
    </location>
</feature>
<feature type="compositionally biased region" description="Basic residues" evidence="4">
    <location>
        <begin position="637"/>
        <end position="647"/>
    </location>
</feature>
<keyword evidence="2 3" id="KW-0040">ANK repeat</keyword>
<dbReference type="EMBL" id="JAVRRD010000002">
    <property type="protein sequence ID" value="KAK5062904.1"/>
    <property type="molecule type" value="Genomic_DNA"/>
</dbReference>
<keyword evidence="1" id="KW-0677">Repeat</keyword>
<organism evidence="5 6">
    <name type="scientific">Exophiala bonariae</name>
    <dbReference type="NCBI Taxonomy" id="1690606"/>
    <lineage>
        <taxon>Eukaryota</taxon>
        <taxon>Fungi</taxon>
        <taxon>Dikarya</taxon>
        <taxon>Ascomycota</taxon>
        <taxon>Pezizomycotina</taxon>
        <taxon>Eurotiomycetes</taxon>
        <taxon>Chaetothyriomycetidae</taxon>
        <taxon>Chaetothyriales</taxon>
        <taxon>Herpotrichiellaceae</taxon>
        <taxon>Exophiala</taxon>
    </lineage>
</organism>
<dbReference type="InterPro" id="IPR036770">
    <property type="entry name" value="Ankyrin_rpt-contain_sf"/>
</dbReference>
<feature type="repeat" description="ANK" evidence="3">
    <location>
        <begin position="841"/>
        <end position="873"/>
    </location>
</feature>
<dbReference type="PROSITE" id="PS50088">
    <property type="entry name" value="ANK_REPEAT"/>
    <property type="match status" value="2"/>
</dbReference>
<feature type="compositionally biased region" description="Polar residues" evidence="4">
    <location>
        <begin position="607"/>
        <end position="620"/>
    </location>
</feature>
<feature type="region of interest" description="Disordered" evidence="4">
    <location>
        <begin position="302"/>
        <end position="464"/>
    </location>
</feature>
<dbReference type="GeneID" id="89973158"/>
<comment type="caution">
    <text evidence="5">The sequence shown here is derived from an EMBL/GenBank/DDBJ whole genome shotgun (WGS) entry which is preliminary data.</text>
</comment>
<evidence type="ECO:0000256" key="1">
    <source>
        <dbReference type="ARBA" id="ARBA00022737"/>
    </source>
</evidence>
<dbReference type="AlphaFoldDB" id="A0AAV9NNS6"/>
<name>A0AAV9NNS6_9EURO</name>
<feature type="region of interest" description="Disordered" evidence="4">
    <location>
        <begin position="530"/>
        <end position="650"/>
    </location>
</feature>
<feature type="repeat" description="ANK" evidence="3">
    <location>
        <begin position="808"/>
        <end position="840"/>
    </location>
</feature>